<dbReference type="RefSeq" id="WP_083645184.1">
    <property type="nucleotide sequence ID" value="NZ_AMRU01000015.1"/>
</dbReference>
<dbReference type="AlphaFoldDB" id="A0A1L7I8S2"/>
<reference evidence="1 2" key="1">
    <citation type="submission" date="2016-07" db="EMBL/GenBank/DDBJ databases">
        <title>Multi-omics approach to identify versatile polysaccharide utilization systems of a marine flavobacterium Gramella flava.</title>
        <authorList>
            <person name="Tang K."/>
        </authorList>
    </citation>
    <scope>NUCLEOTIDE SEQUENCE [LARGE SCALE GENOMIC DNA]</scope>
    <source>
        <strain evidence="1 2">JLT2011</strain>
    </source>
</reference>
<dbReference type="OrthoDB" id="981509at2"/>
<accession>A0A1L7I8S2</accession>
<dbReference type="STRING" id="1229726.GRFL_2798"/>
<dbReference type="Gene3D" id="3.40.50.300">
    <property type="entry name" value="P-loop containing nucleotide triphosphate hydrolases"/>
    <property type="match status" value="1"/>
</dbReference>
<name>A0A1L7I8S2_9FLAO</name>
<keyword evidence="1" id="KW-0808">Transferase</keyword>
<dbReference type="EMBL" id="CP016359">
    <property type="protein sequence ID" value="APU69522.1"/>
    <property type="molecule type" value="Genomic_DNA"/>
</dbReference>
<keyword evidence="2" id="KW-1185">Reference proteome</keyword>
<dbReference type="Pfam" id="PF00685">
    <property type="entry name" value="Sulfotransfer_1"/>
    <property type="match status" value="1"/>
</dbReference>
<organism evidence="1 2">
    <name type="scientific">Christiangramia flava JLT2011</name>
    <dbReference type="NCBI Taxonomy" id="1229726"/>
    <lineage>
        <taxon>Bacteria</taxon>
        <taxon>Pseudomonadati</taxon>
        <taxon>Bacteroidota</taxon>
        <taxon>Flavobacteriia</taxon>
        <taxon>Flavobacteriales</taxon>
        <taxon>Flavobacteriaceae</taxon>
        <taxon>Christiangramia</taxon>
    </lineage>
</organism>
<dbReference type="InterPro" id="IPR027417">
    <property type="entry name" value="P-loop_NTPase"/>
</dbReference>
<evidence type="ECO:0000313" key="2">
    <source>
        <dbReference type="Proteomes" id="UP000186230"/>
    </source>
</evidence>
<sequence>MATTSERLAYCKKLLLQAQTNRQIKNFNLRNREESRFNDFSQHIVISGEPRGGTTWLMEILKQDSDALIWEPLHPQRLEKYPHNLANRVGHIPYIPENAELEPAQRYFQELFRGQLPYGLHVNSKYGHQLRRSTSLLFKFCRANMLLPWLTRQFPSIRPIYLIRHPLSVISSQFRHPAFQNLNVANNLFEIRKNEDPAFSEIFEKYSDKINSIKSRESLFANWWAIQNLLPLKDENKRWLTISYESLFLRPTLELEKISDYLNKPMTRFAMHKINMPSSTTRDGSGILENKDQLQNFKRHLSASQIKEILDIVNSYGIDCYSDAMEPDYKKLGYS</sequence>
<protein>
    <submittedName>
        <fullName evidence="1">Sulfotransferase</fullName>
    </submittedName>
</protein>
<dbReference type="KEGG" id="gfl:GRFL_2798"/>
<dbReference type="InterPro" id="IPR000863">
    <property type="entry name" value="Sulfotransferase_dom"/>
</dbReference>
<proteinExistence type="predicted"/>
<dbReference type="GO" id="GO:0008146">
    <property type="term" value="F:sulfotransferase activity"/>
    <property type="evidence" value="ECO:0007669"/>
    <property type="project" value="InterPro"/>
</dbReference>
<dbReference type="Proteomes" id="UP000186230">
    <property type="component" value="Chromosome"/>
</dbReference>
<gene>
    <name evidence="1" type="ORF">GRFL_2798</name>
</gene>
<evidence type="ECO:0000313" key="1">
    <source>
        <dbReference type="EMBL" id="APU69522.1"/>
    </source>
</evidence>
<dbReference type="SUPFAM" id="SSF52540">
    <property type="entry name" value="P-loop containing nucleoside triphosphate hydrolases"/>
    <property type="match status" value="1"/>
</dbReference>